<organism evidence="1 2">
    <name type="scientific">Thomasclavelia cocleata</name>
    <dbReference type="NCBI Taxonomy" id="69824"/>
    <lineage>
        <taxon>Bacteria</taxon>
        <taxon>Bacillati</taxon>
        <taxon>Bacillota</taxon>
        <taxon>Erysipelotrichia</taxon>
        <taxon>Erysipelotrichales</taxon>
        <taxon>Coprobacillaceae</taxon>
        <taxon>Thomasclavelia</taxon>
    </lineage>
</organism>
<protein>
    <submittedName>
        <fullName evidence="1">Uncharacterized protein</fullName>
    </submittedName>
</protein>
<dbReference type="OrthoDB" id="9950956at2"/>
<dbReference type="EMBL" id="FOIN01000001">
    <property type="protein sequence ID" value="SET08172.1"/>
    <property type="molecule type" value="Genomic_DNA"/>
</dbReference>
<keyword evidence="2" id="KW-1185">Reference proteome</keyword>
<dbReference type="GeneID" id="78287231"/>
<dbReference type="RefSeq" id="WP_092351550.1">
    <property type="nucleotide sequence ID" value="NZ_FOIN01000001.1"/>
</dbReference>
<evidence type="ECO:0000313" key="2">
    <source>
        <dbReference type="Proteomes" id="UP000198558"/>
    </source>
</evidence>
<dbReference type="Proteomes" id="UP000198558">
    <property type="component" value="Unassembled WGS sequence"/>
</dbReference>
<dbReference type="AlphaFoldDB" id="A0A1I0BPD6"/>
<accession>A0A1I0BPD6</accession>
<sequence length="124" mass="14691">MLNFIEENLPSIIGFLGAFGIVVEVSPIKLYPLRWIGNLINADIRERLEYHIKESDKKEMKNLRHQILTAADELENGAVFSKEKYEHLIDANKDYHSLIDKYDFDNGYLDARFEYIMKKFKEQY</sequence>
<name>A0A1I0BPD6_9FIRM</name>
<proteinExistence type="predicted"/>
<evidence type="ECO:0000313" key="1">
    <source>
        <dbReference type="EMBL" id="SET08172.1"/>
    </source>
</evidence>
<gene>
    <name evidence="1" type="ORF">SAMN04489758_101189</name>
</gene>
<reference evidence="2" key="1">
    <citation type="submission" date="2016-10" db="EMBL/GenBank/DDBJ databases">
        <authorList>
            <person name="Varghese N."/>
            <person name="Submissions S."/>
        </authorList>
    </citation>
    <scope>NUCLEOTIDE SEQUENCE [LARGE SCALE GENOMIC DNA]</scope>
    <source>
        <strain evidence="2">DSM 1551</strain>
    </source>
</reference>